<evidence type="ECO:0000256" key="1">
    <source>
        <dbReference type="SAM" id="SignalP"/>
    </source>
</evidence>
<evidence type="ECO:0000313" key="2">
    <source>
        <dbReference type="EMBL" id="GGK88239.1"/>
    </source>
</evidence>
<dbReference type="InterPro" id="IPR007497">
    <property type="entry name" value="SIMPL/DUF541"/>
</dbReference>
<dbReference type="AlphaFoldDB" id="A0A917VIW0"/>
<name>A0A917VIW0_9ACTN</name>
<reference evidence="2" key="2">
    <citation type="submission" date="2020-09" db="EMBL/GenBank/DDBJ databases">
        <authorList>
            <person name="Sun Q."/>
            <person name="Ohkuma M."/>
        </authorList>
    </citation>
    <scope>NUCLEOTIDE SEQUENCE</scope>
    <source>
        <strain evidence="2">JCM 13064</strain>
    </source>
</reference>
<gene>
    <name evidence="2" type="ORF">GCM10007964_33560</name>
</gene>
<keyword evidence="2" id="KW-0449">Lipoprotein</keyword>
<dbReference type="Proteomes" id="UP000645217">
    <property type="component" value="Unassembled WGS sequence"/>
</dbReference>
<feature type="signal peptide" evidence="1">
    <location>
        <begin position="1"/>
        <end position="22"/>
    </location>
</feature>
<dbReference type="GO" id="GO:0006974">
    <property type="term" value="P:DNA damage response"/>
    <property type="evidence" value="ECO:0007669"/>
    <property type="project" value="TreeGrafter"/>
</dbReference>
<evidence type="ECO:0000313" key="3">
    <source>
        <dbReference type="Proteomes" id="UP000645217"/>
    </source>
</evidence>
<dbReference type="InterPro" id="IPR052022">
    <property type="entry name" value="26kDa_periplasmic_antigen"/>
</dbReference>
<proteinExistence type="predicted"/>
<feature type="chain" id="PRO_5039036106" evidence="1">
    <location>
        <begin position="23"/>
        <end position="244"/>
    </location>
</feature>
<organism evidence="2 3">
    <name type="scientific">Sphaerisporangium melleum</name>
    <dbReference type="NCBI Taxonomy" id="321316"/>
    <lineage>
        <taxon>Bacteria</taxon>
        <taxon>Bacillati</taxon>
        <taxon>Actinomycetota</taxon>
        <taxon>Actinomycetes</taxon>
        <taxon>Streptosporangiales</taxon>
        <taxon>Streptosporangiaceae</taxon>
        <taxon>Sphaerisporangium</taxon>
    </lineage>
</organism>
<keyword evidence="1" id="KW-0732">Signal</keyword>
<keyword evidence="3" id="KW-1185">Reference proteome</keyword>
<dbReference type="PANTHER" id="PTHR34387">
    <property type="entry name" value="SLR1258 PROTEIN"/>
    <property type="match status" value="1"/>
</dbReference>
<dbReference type="Gene3D" id="3.30.110.170">
    <property type="entry name" value="Protein of unknown function (DUF541), domain 1"/>
    <property type="match status" value="1"/>
</dbReference>
<dbReference type="PANTHER" id="PTHR34387:SF1">
    <property type="entry name" value="PERIPLASMIC IMMUNOGENIC PROTEIN"/>
    <property type="match status" value="1"/>
</dbReference>
<dbReference type="Pfam" id="PF04402">
    <property type="entry name" value="SIMPL"/>
    <property type="match status" value="1"/>
</dbReference>
<dbReference type="Gene3D" id="3.30.70.2970">
    <property type="entry name" value="Protein of unknown function (DUF541), domain 2"/>
    <property type="match status" value="1"/>
</dbReference>
<accession>A0A917VIW0</accession>
<comment type="caution">
    <text evidence="2">The sequence shown here is derived from an EMBL/GenBank/DDBJ whole genome shotgun (WGS) entry which is preliminary data.</text>
</comment>
<sequence length="244" mass="25387">MRMTKFSAALAATAFVLAGAQAAPALAVSATPTPSSRPTPARARADAATPAELVIAGRGTVQMIPDVMRLNVGVEARGQRAGEAFAGVKAAAAKLTQVLRAAAVADADVRTSDLTLSAEYDKYPKVTGYRATQGAEVIVRDLSRADAVIDAVAAVGEEARLSGISFEVSRPAALVRAARAAAFRDAQSRARQYAGLAGRRLGRLVKLEEEGDAPPSRFVMAEKSSISPGHSTLTITVRAVYELL</sequence>
<dbReference type="EMBL" id="BMNT01000017">
    <property type="protein sequence ID" value="GGK88239.1"/>
    <property type="molecule type" value="Genomic_DNA"/>
</dbReference>
<reference evidence="2" key="1">
    <citation type="journal article" date="2014" name="Int. J. Syst. Evol. Microbiol.">
        <title>Complete genome sequence of Corynebacterium casei LMG S-19264T (=DSM 44701T), isolated from a smear-ripened cheese.</title>
        <authorList>
            <consortium name="US DOE Joint Genome Institute (JGI-PGF)"/>
            <person name="Walter F."/>
            <person name="Albersmeier A."/>
            <person name="Kalinowski J."/>
            <person name="Ruckert C."/>
        </authorList>
    </citation>
    <scope>NUCLEOTIDE SEQUENCE</scope>
    <source>
        <strain evidence="2">JCM 13064</strain>
    </source>
</reference>
<protein>
    <submittedName>
        <fullName evidence="2">Conserved lipoprotein LpqG</fullName>
    </submittedName>
</protein>